<evidence type="ECO:0000313" key="2">
    <source>
        <dbReference type="EMBL" id="SUS07236.1"/>
    </source>
</evidence>
<dbReference type="AlphaFoldDB" id="A0A380TG14"/>
<accession>A0A380TG14</accession>
<reference evidence="2" key="1">
    <citation type="submission" date="2018-07" db="EMBL/GenBank/DDBJ databases">
        <authorList>
            <person name="Quirk P.G."/>
            <person name="Krulwich T.A."/>
        </authorList>
    </citation>
    <scope>NUCLEOTIDE SEQUENCE</scope>
</reference>
<dbReference type="EMBL" id="UIDG01000334">
    <property type="protein sequence ID" value="SUS07236.1"/>
    <property type="molecule type" value="Genomic_DNA"/>
</dbReference>
<name>A0A380TG14_9ZZZZ</name>
<keyword evidence="1" id="KW-0175">Coiled coil</keyword>
<organism evidence="2">
    <name type="scientific">metagenome</name>
    <dbReference type="NCBI Taxonomy" id="256318"/>
    <lineage>
        <taxon>unclassified sequences</taxon>
        <taxon>metagenomes</taxon>
    </lineage>
</organism>
<sequence length="269" mass="29881">MKTTLLLASVLTMGASSGLAQWAVIDAANLQQSAVNYAAMVEQLANQATQITNQVRQIQQFETQLKRMGDMANVKDLVGFPEFRADLNLPTQIKTWAQGIARVDGRGIFGDTRSGIFREVRADFRDFDGAVVERDPTVYKESHDMAVTVDEFKAVQNDVYTRREDLKRAIAQTSEALRVAETEAEQKKLEAVLNAQYGQLTAVDAEVALSAAQVQVKAAEATAMTNAQTEADAEARRRLAQQEARKLSAAFKPRYETMLQYVIEKPFTR</sequence>
<evidence type="ECO:0000256" key="1">
    <source>
        <dbReference type="SAM" id="Coils"/>
    </source>
</evidence>
<gene>
    <name evidence="2" type="ORF">DF3PB_40033</name>
</gene>
<feature type="coiled-coil region" evidence="1">
    <location>
        <begin position="163"/>
        <end position="190"/>
    </location>
</feature>
<proteinExistence type="predicted"/>
<protein>
    <submittedName>
        <fullName evidence="2">Uncharacterized protein</fullName>
    </submittedName>
</protein>